<name>A0A6A3EY55_9STRA</name>
<dbReference type="Proteomes" id="UP000429523">
    <property type="component" value="Unassembled WGS sequence"/>
</dbReference>
<sequence>MKAAMSTLLLSTTSGYPVPIADSLDSCVITYRKKLSSRKNPKLKCLKWGLIRFQLCTASWQLGKQHPVPFSPATKAASAVHTVIGTAFSA</sequence>
<reference evidence="1 2" key="1">
    <citation type="submission" date="2018-08" db="EMBL/GenBank/DDBJ databases">
        <title>Genomic investigation of the strawberry pathogen Phytophthora fragariae indicates pathogenicity is determined by transcriptional variation in three key races.</title>
        <authorList>
            <person name="Adams T.M."/>
            <person name="Armitage A.D."/>
            <person name="Sobczyk M.K."/>
            <person name="Bates H.J."/>
            <person name="Dunwell J.M."/>
            <person name="Nellist C.F."/>
            <person name="Harrison R.J."/>
        </authorList>
    </citation>
    <scope>NUCLEOTIDE SEQUENCE [LARGE SCALE GENOMIC DNA]</scope>
    <source>
        <strain evidence="1 2">NOV-9</strain>
    </source>
</reference>
<dbReference type="EMBL" id="QXGF01000567">
    <property type="protein sequence ID" value="KAE8938329.1"/>
    <property type="molecule type" value="Genomic_DNA"/>
</dbReference>
<comment type="caution">
    <text evidence="1">The sequence shown here is derived from an EMBL/GenBank/DDBJ whole genome shotgun (WGS) entry which is preliminary data.</text>
</comment>
<organism evidence="1 2">
    <name type="scientific">Phytophthora fragariae</name>
    <dbReference type="NCBI Taxonomy" id="53985"/>
    <lineage>
        <taxon>Eukaryota</taxon>
        <taxon>Sar</taxon>
        <taxon>Stramenopiles</taxon>
        <taxon>Oomycota</taxon>
        <taxon>Peronosporomycetes</taxon>
        <taxon>Peronosporales</taxon>
        <taxon>Peronosporaceae</taxon>
        <taxon>Phytophthora</taxon>
    </lineage>
</organism>
<evidence type="ECO:0000313" key="2">
    <source>
        <dbReference type="Proteomes" id="UP000429523"/>
    </source>
</evidence>
<proteinExistence type="predicted"/>
<gene>
    <name evidence="1" type="ORF">PF009_g11786</name>
</gene>
<protein>
    <submittedName>
        <fullName evidence="1">Uncharacterized protein</fullName>
    </submittedName>
</protein>
<dbReference type="AlphaFoldDB" id="A0A6A3EY55"/>
<evidence type="ECO:0000313" key="1">
    <source>
        <dbReference type="EMBL" id="KAE8938329.1"/>
    </source>
</evidence>
<accession>A0A6A3EY55</accession>